<evidence type="ECO:0000313" key="2">
    <source>
        <dbReference type="EMBL" id="MBT9145780.1"/>
    </source>
</evidence>
<gene>
    <name evidence="2" type="ORF">DDT42_01657</name>
</gene>
<feature type="compositionally biased region" description="Basic and acidic residues" evidence="1">
    <location>
        <begin position="19"/>
        <end position="40"/>
    </location>
</feature>
<dbReference type="EMBL" id="QLTW01000169">
    <property type="protein sequence ID" value="MBT9145780.1"/>
    <property type="molecule type" value="Genomic_DNA"/>
</dbReference>
<name>A0A9E2BJS8_PSYF1</name>
<proteinExistence type="predicted"/>
<organism evidence="2 3">
    <name type="scientific">Psychracetigena formicireducens</name>
    <dbReference type="NCBI Taxonomy" id="2986056"/>
    <lineage>
        <taxon>Bacteria</taxon>
        <taxon>Bacillati</taxon>
        <taxon>Candidatus Lithacetigenota</taxon>
        <taxon>Candidatus Psychracetigena</taxon>
    </lineage>
</organism>
<protein>
    <recommendedName>
        <fullName evidence="4">Terminase</fullName>
    </recommendedName>
</protein>
<evidence type="ECO:0000313" key="3">
    <source>
        <dbReference type="Proteomes" id="UP000811545"/>
    </source>
</evidence>
<reference evidence="2 3" key="1">
    <citation type="journal article" date="2021" name="bioRxiv">
        <title>Unique metabolic strategies in Hadean analogues reveal hints for primordial physiology.</title>
        <authorList>
            <person name="Nobu M.K."/>
            <person name="Nakai R."/>
            <person name="Tamazawa S."/>
            <person name="Mori H."/>
            <person name="Toyoda A."/>
            <person name="Ijiri A."/>
            <person name="Suzuki S."/>
            <person name="Kurokawa K."/>
            <person name="Kamagata Y."/>
            <person name="Tamaki H."/>
        </authorList>
    </citation>
    <scope>NUCLEOTIDE SEQUENCE [LARGE SCALE GENOMIC DNA]</scope>
    <source>
        <strain evidence="2">BS525</strain>
    </source>
</reference>
<sequence>MFGKEKRKMEPIKVDKSILKKKEGKPTTIEARRRNSEPVRGRKAGKRDHYTEKEKMNAVCVFAVAGNSRRTAEITKIPEATIRAWKQTEWWNELATRIIVEQDEELDTKLTALVDKAVGQVNDRLEKGNYVYNPRLDKLIRKPVDAKELAIVTAISIDKRELLRGKPTSRVEKISQEQRLVGLAAQFKSFVTAKEVKQVEEEIEEEEEVKEEVEEALTINEMFTE</sequence>
<dbReference type="Proteomes" id="UP000811545">
    <property type="component" value="Unassembled WGS sequence"/>
</dbReference>
<accession>A0A9E2BJS8</accession>
<comment type="caution">
    <text evidence="2">The sequence shown here is derived from an EMBL/GenBank/DDBJ whole genome shotgun (WGS) entry which is preliminary data.</text>
</comment>
<feature type="region of interest" description="Disordered" evidence="1">
    <location>
        <begin position="19"/>
        <end position="48"/>
    </location>
</feature>
<evidence type="ECO:0000256" key="1">
    <source>
        <dbReference type="SAM" id="MobiDB-lite"/>
    </source>
</evidence>
<dbReference type="AlphaFoldDB" id="A0A9E2BJS8"/>
<evidence type="ECO:0008006" key="4">
    <source>
        <dbReference type="Google" id="ProtNLM"/>
    </source>
</evidence>